<dbReference type="InterPro" id="IPR036390">
    <property type="entry name" value="WH_DNA-bd_sf"/>
</dbReference>
<dbReference type="GO" id="GO:0003700">
    <property type="term" value="F:DNA-binding transcription factor activity"/>
    <property type="evidence" value="ECO:0007669"/>
    <property type="project" value="InterPro"/>
</dbReference>
<dbReference type="RefSeq" id="WP_066542501.1">
    <property type="nucleotide sequence ID" value="NZ_MASJ01000001.1"/>
</dbReference>
<evidence type="ECO:0000256" key="1">
    <source>
        <dbReference type="ARBA" id="ARBA00023015"/>
    </source>
</evidence>
<dbReference type="InterPro" id="IPR023187">
    <property type="entry name" value="Tscrpt_reg_MarR-type_CS"/>
</dbReference>
<dbReference type="GO" id="GO:0006950">
    <property type="term" value="P:response to stress"/>
    <property type="evidence" value="ECO:0007669"/>
    <property type="project" value="TreeGrafter"/>
</dbReference>
<evidence type="ECO:0000313" key="6">
    <source>
        <dbReference type="Proteomes" id="UP000093199"/>
    </source>
</evidence>
<evidence type="ECO:0000259" key="4">
    <source>
        <dbReference type="PROSITE" id="PS50995"/>
    </source>
</evidence>
<dbReference type="SMART" id="SM00347">
    <property type="entry name" value="HTH_MARR"/>
    <property type="match status" value="1"/>
</dbReference>
<dbReference type="PROSITE" id="PS50995">
    <property type="entry name" value="HTH_MARR_2"/>
    <property type="match status" value="1"/>
</dbReference>
<name>A0A1C0YNE0_9BACL</name>
<evidence type="ECO:0000313" key="5">
    <source>
        <dbReference type="EMBL" id="OCS88677.1"/>
    </source>
</evidence>
<dbReference type="PROSITE" id="PS01117">
    <property type="entry name" value="HTH_MARR_1"/>
    <property type="match status" value="1"/>
</dbReference>
<feature type="domain" description="HTH marR-type" evidence="4">
    <location>
        <begin position="11"/>
        <end position="155"/>
    </location>
</feature>
<dbReference type="InterPro" id="IPR036388">
    <property type="entry name" value="WH-like_DNA-bd_sf"/>
</dbReference>
<dbReference type="STRING" id="33978.A6M13_02190"/>
<dbReference type="PANTHER" id="PTHR33164:SF58">
    <property type="entry name" value="DNA-BINDING TRANSCRIPTIONAL REPRESSOR SCOC"/>
    <property type="match status" value="1"/>
</dbReference>
<keyword evidence="1" id="KW-0805">Transcription regulation</keyword>
<dbReference type="InterPro" id="IPR000835">
    <property type="entry name" value="HTH_MarR-typ"/>
</dbReference>
<reference evidence="5 6" key="1">
    <citation type="submission" date="2016-07" db="EMBL/GenBank/DDBJ databases">
        <title>Caryophanon tenue genome sequencing.</title>
        <authorList>
            <person name="Verma A."/>
            <person name="Pal Y."/>
            <person name="Krishnamurthi S."/>
        </authorList>
    </citation>
    <scope>NUCLEOTIDE SEQUENCE [LARGE SCALE GENOMIC DNA]</scope>
    <source>
        <strain evidence="5 6">DSM 14152</strain>
    </source>
</reference>
<keyword evidence="2" id="KW-0238">DNA-binding</keyword>
<dbReference type="EMBL" id="MASJ01000001">
    <property type="protein sequence ID" value="OCS88677.1"/>
    <property type="molecule type" value="Genomic_DNA"/>
</dbReference>
<accession>A0A1C0YNE0</accession>
<dbReference type="Pfam" id="PF01047">
    <property type="entry name" value="MarR"/>
    <property type="match status" value="1"/>
</dbReference>
<proteinExistence type="predicted"/>
<dbReference type="Proteomes" id="UP000093199">
    <property type="component" value="Unassembled WGS sequence"/>
</dbReference>
<organism evidence="5 6">
    <name type="scientific">Caryophanon tenue</name>
    <dbReference type="NCBI Taxonomy" id="33978"/>
    <lineage>
        <taxon>Bacteria</taxon>
        <taxon>Bacillati</taxon>
        <taxon>Bacillota</taxon>
        <taxon>Bacilli</taxon>
        <taxon>Bacillales</taxon>
        <taxon>Caryophanaceae</taxon>
        <taxon>Caryophanon</taxon>
    </lineage>
</organism>
<comment type="caution">
    <text evidence="5">The sequence shown here is derived from an EMBL/GenBank/DDBJ whole genome shotgun (WGS) entry which is preliminary data.</text>
</comment>
<dbReference type="Gene3D" id="1.10.10.10">
    <property type="entry name" value="Winged helix-like DNA-binding domain superfamily/Winged helix DNA-binding domain"/>
    <property type="match status" value="1"/>
</dbReference>
<dbReference type="InterPro" id="IPR039422">
    <property type="entry name" value="MarR/SlyA-like"/>
</dbReference>
<gene>
    <name evidence="5" type="ORF">A6M13_02190</name>
</gene>
<protein>
    <submittedName>
        <fullName evidence="5">Transcriptional regulator</fullName>
    </submittedName>
</protein>
<evidence type="ECO:0000256" key="2">
    <source>
        <dbReference type="ARBA" id="ARBA00023125"/>
    </source>
</evidence>
<dbReference type="SUPFAM" id="SSF46785">
    <property type="entry name" value="Winged helix' DNA-binding domain"/>
    <property type="match status" value="1"/>
</dbReference>
<keyword evidence="3" id="KW-0804">Transcription</keyword>
<dbReference type="AlphaFoldDB" id="A0A1C0YNE0"/>
<dbReference type="GO" id="GO:0003677">
    <property type="term" value="F:DNA binding"/>
    <property type="evidence" value="ECO:0007669"/>
    <property type="project" value="UniProtKB-KW"/>
</dbReference>
<evidence type="ECO:0000256" key="3">
    <source>
        <dbReference type="ARBA" id="ARBA00023163"/>
    </source>
</evidence>
<dbReference type="NCBIfam" id="NF010349">
    <property type="entry name" value="PRK13777.1"/>
    <property type="match status" value="1"/>
</dbReference>
<keyword evidence="6" id="KW-1185">Reference proteome</keyword>
<dbReference type="OrthoDB" id="2393954at2"/>
<sequence>MSEFVYRNKEELLYSQRVAQLSKALWRVIEKDWQCWIKPYDLNINEHHILTITYYMKGASVSDVAKYGSMHVSTAFNFSKKLEERGLLTFSKRDDDKRNTYIEITEQGKELIDEANRHYFDTSHAVLEGSVKMKELYGRFPEFLEMTAIVRNIYGNEFIETLEQSFQSLSHTLDVIDQEVHHSELMKEA</sequence>
<dbReference type="PANTHER" id="PTHR33164">
    <property type="entry name" value="TRANSCRIPTIONAL REGULATOR, MARR FAMILY"/>
    <property type="match status" value="1"/>
</dbReference>